<feature type="domain" description="Ig-like" evidence="2">
    <location>
        <begin position="142"/>
        <end position="243"/>
    </location>
</feature>
<dbReference type="InterPro" id="IPR007110">
    <property type="entry name" value="Ig-like_dom"/>
</dbReference>
<dbReference type="EMBL" id="JBHFQA010000003">
    <property type="protein sequence ID" value="KAL2101418.1"/>
    <property type="molecule type" value="Genomic_DNA"/>
</dbReference>
<keyword evidence="1" id="KW-0393">Immunoglobulin domain</keyword>
<evidence type="ECO:0000313" key="4">
    <source>
        <dbReference type="Proteomes" id="UP001591681"/>
    </source>
</evidence>
<dbReference type="CDD" id="cd05768">
    <property type="entry name" value="IgC1_CH3_IgAGD_CH4_IgAEM"/>
    <property type="match status" value="1"/>
</dbReference>
<evidence type="ECO:0000313" key="3">
    <source>
        <dbReference type="EMBL" id="KAL2101418.1"/>
    </source>
</evidence>
<name>A0ABD1KRP0_9TELE</name>
<proteinExistence type="predicted"/>
<dbReference type="InterPro" id="IPR050380">
    <property type="entry name" value="Immune_Resp_Modulators"/>
</dbReference>
<dbReference type="Proteomes" id="UP001591681">
    <property type="component" value="Unassembled WGS sequence"/>
</dbReference>
<organism evidence="3 4">
    <name type="scientific">Coilia grayii</name>
    <name type="common">Gray's grenadier anchovy</name>
    <dbReference type="NCBI Taxonomy" id="363190"/>
    <lineage>
        <taxon>Eukaryota</taxon>
        <taxon>Metazoa</taxon>
        <taxon>Chordata</taxon>
        <taxon>Craniata</taxon>
        <taxon>Vertebrata</taxon>
        <taxon>Euteleostomi</taxon>
        <taxon>Actinopterygii</taxon>
        <taxon>Neopterygii</taxon>
        <taxon>Teleostei</taxon>
        <taxon>Clupei</taxon>
        <taxon>Clupeiformes</taxon>
        <taxon>Clupeoidei</taxon>
        <taxon>Engraulidae</taxon>
        <taxon>Coilinae</taxon>
        <taxon>Coilia</taxon>
    </lineage>
</organism>
<dbReference type="InterPro" id="IPR036179">
    <property type="entry name" value="Ig-like_dom_sf"/>
</dbReference>
<dbReference type="SMART" id="SM00407">
    <property type="entry name" value="IGc1"/>
    <property type="match status" value="3"/>
</dbReference>
<keyword evidence="4" id="KW-1185">Reference proteome</keyword>
<dbReference type="InterPro" id="IPR003597">
    <property type="entry name" value="Ig_C1-set"/>
</dbReference>
<dbReference type="InterPro" id="IPR003006">
    <property type="entry name" value="Ig/MHC_CS"/>
</dbReference>
<dbReference type="SUPFAM" id="SSF48726">
    <property type="entry name" value="Immunoglobulin"/>
    <property type="match status" value="4"/>
</dbReference>
<gene>
    <name evidence="3" type="ORF">ACEWY4_003179</name>
</gene>
<feature type="domain" description="Ig-like" evidence="2">
    <location>
        <begin position="358"/>
        <end position="456"/>
    </location>
</feature>
<dbReference type="PROSITE" id="PS50835">
    <property type="entry name" value="IG_LIKE"/>
    <property type="match status" value="4"/>
</dbReference>
<evidence type="ECO:0000259" key="2">
    <source>
        <dbReference type="PROSITE" id="PS50835"/>
    </source>
</evidence>
<feature type="domain" description="Ig-like" evidence="2">
    <location>
        <begin position="39"/>
        <end position="133"/>
    </location>
</feature>
<comment type="caution">
    <text evidence="3">The sequence shown here is derived from an EMBL/GenBank/DDBJ whole genome shotgun (WGS) entry which is preliminary data.</text>
</comment>
<dbReference type="Gene3D" id="2.60.40.10">
    <property type="entry name" value="Immunoglobulins"/>
    <property type="match status" value="4"/>
</dbReference>
<protein>
    <recommendedName>
        <fullName evidence="2">Ig-like domain-containing protein</fullName>
    </recommendedName>
</protein>
<feature type="domain" description="Ig-like" evidence="2">
    <location>
        <begin position="273"/>
        <end position="344"/>
    </location>
</feature>
<dbReference type="FunFam" id="2.60.40.10:FF:000463">
    <property type="entry name" value="Immunoglobulin heavy constant gamma 1"/>
    <property type="match status" value="1"/>
</dbReference>
<dbReference type="PANTHER" id="PTHR23411">
    <property type="entry name" value="TAPASIN"/>
    <property type="match status" value="1"/>
</dbReference>
<dbReference type="AlphaFoldDB" id="A0ABD1KRP0"/>
<dbReference type="FunFam" id="2.60.40.10:FF:002350">
    <property type="entry name" value="Immunoglobulin heavy variable 1-4"/>
    <property type="match status" value="1"/>
</dbReference>
<dbReference type="Pfam" id="PF07654">
    <property type="entry name" value="C1-set"/>
    <property type="match status" value="4"/>
</dbReference>
<dbReference type="InterPro" id="IPR013783">
    <property type="entry name" value="Ig-like_fold"/>
</dbReference>
<accession>A0ABD1KRP0</accession>
<evidence type="ECO:0000256" key="1">
    <source>
        <dbReference type="ARBA" id="ARBA00023319"/>
    </source>
</evidence>
<dbReference type="PROSITE" id="PS00290">
    <property type="entry name" value="IG_MHC"/>
    <property type="match status" value="2"/>
</dbReference>
<reference evidence="3 4" key="1">
    <citation type="submission" date="2024-09" db="EMBL/GenBank/DDBJ databases">
        <title>A chromosome-level genome assembly of Gray's grenadier anchovy, Coilia grayii.</title>
        <authorList>
            <person name="Fu Z."/>
        </authorList>
    </citation>
    <scope>NUCLEOTIDE SEQUENCE [LARGE SCALE GENOMIC DNA]</scope>
    <source>
        <strain evidence="3">G4</strain>
        <tissue evidence="3">Muscle</tissue>
    </source>
</reference>
<sequence>MRTNSFHFWDSQIEHCDDYFDYWGKGTQVTVSSVGSTAPTSLFPLSQCGSDSSGFVTLGCITSGFSPANFLKFKWKGPTGNELTDFIQYPDVEQNGKYSKVSQIRVQASEWEAKKAFTCELDYPNSDKRAVITQPEEILHIPSLYLTKPTSEEINNNRTATFACLAAEFSPPDHKFKWMKEVENEKREISGSYSFTSTGSGNHSATSYLQVPESTWIHPGTKITCVFEHKTGNHTRSVEYQMSDCEYDEADEVHVKIMPPTTEDMLVHKEGWVKCEITGSINLVKKASIEWRRNGKTAVWKEEEDLQKESDRIIIKLKVKFEEWQNGTEFSCFVPHDRVPAGITKSYKRENGGEHSKPSVFLMPPPEHEHSDKITLTCYAKNFYPKEVFVSWLADDEPVDDKEYSQDITSVIEHVGDSQKVTYSVYSQLTFSKEHWDDGVVFSCVVYHETTESTVRMIARSIDKASQKPNIVSLSMGTPQCRSG</sequence>